<gene>
    <name evidence="9" type="primary">flgK</name>
    <name evidence="9" type="ORF">GCM10009102_31530</name>
</gene>
<comment type="caution">
    <text evidence="9">The sequence shown here is derived from an EMBL/GenBank/DDBJ whole genome shotgun (WGS) entry which is preliminary data.</text>
</comment>
<evidence type="ECO:0000256" key="2">
    <source>
        <dbReference type="ARBA" id="ARBA00004613"/>
    </source>
</evidence>
<dbReference type="Proteomes" id="UP001500238">
    <property type="component" value="Unassembled WGS sequence"/>
</dbReference>
<evidence type="ECO:0000313" key="10">
    <source>
        <dbReference type="Proteomes" id="UP001500238"/>
    </source>
</evidence>
<dbReference type="PANTHER" id="PTHR30033">
    <property type="entry name" value="FLAGELLAR HOOK-ASSOCIATED PROTEIN 1"/>
    <property type="match status" value="1"/>
</dbReference>
<dbReference type="EMBL" id="BAAAES010000012">
    <property type="protein sequence ID" value="GAA0676702.1"/>
    <property type="molecule type" value="Genomic_DNA"/>
</dbReference>
<protein>
    <recommendedName>
        <fullName evidence="4">Flagellar hook-associated protein 1</fullName>
    </recommendedName>
</protein>
<dbReference type="PANTHER" id="PTHR30033:SF1">
    <property type="entry name" value="FLAGELLAR HOOK-ASSOCIATED PROTEIN 1"/>
    <property type="match status" value="1"/>
</dbReference>
<dbReference type="RefSeq" id="WP_163957886.1">
    <property type="nucleotide sequence ID" value="NZ_BAAAES010000012.1"/>
</dbReference>
<dbReference type="InterPro" id="IPR053927">
    <property type="entry name" value="FlgK_helical"/>
</dbReference>
<evidence type="ECO:0000259" key="7">
    <source>
        <dbReference type="Pfam" id="PF06429"/>
    </source>
</evidence>
<keyword evidence="5" id="KW-0964">Secreted</keyword>
<keyword evidence="10" id="KW-1185">Reference proteome</keyword>
<name>A0ABP3T7L5_9SPHN</name>
<feature type="domain" description="Flagellar hook-associated protein FlgK helical" evidence="8">
    <location>
        <begin position="94"/>
        <end position="321"/>
    </location>
</feature>
<organism evidence="9 10">
    <name type="scientific">Sphingomonas insulae</name>
    <dbReference type="NCBI Taxonomy" id="424800"/>
    <lineage>
        <taxon>Bacteria</taxon>
        <taxon>Pseudomonadati</taxon>
        <taxon>Pseudomonadota</taxon>
        <taxon>Alphaproteobacteria</taxon>
        <taxon>Sphingomonadales</taxon>
        <taxon>Sphingomonadaceae</taxon>
        <taxon>Sphingomonas</taxon>
    </lineage>
</organism>
<dbReference type="Pfam" id="PF22638">
    <property type="entry name" value="FlgK_D1"/>
    <property type="match status" value="1"/>
</dbReference>
<dbReference type="SUPFAM" id="SSF64518">
    <property type="entry name" value="Phase 1 flagellin"/>
    <property type="match status" value="1"/>
</dbReference>
<keyword evidence="9" id="KW-0966">Cell projection</keyword>
<proteinExistence type="inferred from homology"/>
<dbReference type="InterPro" id="IPR002371">
    <property type="entry name" value="FlgK"/>
</dbReference>
<evidence type="ECO:0000256" key="3">
    <source>
        <dbReference type="ARBA" id="ARBA00009677"/>
    </source>
</evidence>
<keyword evidence="9" id="KW-0969">Cilium</keyword>
<evidence type="ECO:0000259" key="8">
    <source>
        <dbReference type="Pfam" id="PF22638"/>
    </source>
</evidence>
<evidence type="ECO:0000256" key="1">
    <source>
        <dbReference type="ARBA" id="ARBA00004365"/>
    </source>
</evidence>
<evidence type="ECO:0000256" key="5">
    <source>
        <dbReference type="ARBA" id="ARBA00022525"/>
    </source>
</evidence>
<accession>A0ABP3T7L5</accession>
<evidence type="ECO:0000256" key="6">
    <source>
        <dbReference type="ARBA" id="ARBA00023143"/>
    </source>
</evidence>
<dbReference type="Pfam" id="PF06429">
    <property type="entry name" value="Flg_bbr_C"/>
    <property type="match status" value="1"/>
</dbReference>
<comment type="similarity">
    <text evidence="3">Belongs to the flagella basal body rod proteins family.</text>
</comment>
<dbReference type="NCBIfam" id="TIGR02492">
    <property type="entry name" value="flgK_ends"/>
    <property type="match status" value="1"/>
</dbReference>
<dbReference type="InterPro" id="IPR010930">
    <property type="entry name" value="Flg_bb/hook_C_dom"/>
</dbReference>
<comment type="subcellular location">
    <subcellularLocation>
        <location evidence="1">Bacterial flagellum</location>
    </subcellularLocation>
    <subcellularLocation>
        <location evidence="2">Secreted</location>
    </subcellularLocation>
</comment>
<keyword evidence="9" id="KW-0282">Flagellum</keyword>
<evidence type="ECO:0000256" key="4">
    <source>
        <dbReference type="ARBA" id="ARBA00016244"/>
    </source>
</evidence>
<evidence type="ECO:0000313" key="9">
    <source>
        <dbReference type="EMBL" id="GAA0676702.1"/>
    </source>
</evidence>
<keyword evidence="6" id="KW-0975">Bacterial flagellum</keyword>
<reference evidence="10" key="1">
    <citation type="journal article" date="2019" name="Int. J. Syst. Evol. Microbiol.">
        <title>The Global Catalogue of Microorganisms (GCM) 10K type strain sequencing project: providing services to taxonomists for standard genome sequencing and annotation.</title>
        <authorList>
            <consortium name="The Broad Institute Genomics Platform"/>
            <consortium name="The Broad Institute Genome Sequencing Center for Infectious Disease"/>
            <person name="Wu L."/>
            <person name="Ma J."/>
        </authorList>
    </citation>
    <scope>NUCLEOTIDE SEQUENCE [LARGE SCALE GENOMIC DNA]</scope>
    <source>
        <strain evidence="10">JCM 14603</strain>
    </source>
</reference>
<feature type="domain" description="Flagellar basal-body/hook protein C-terminal" evidence="7">
    <location>
        <begin position="415"/>
        <end position="452"/>
    </location>
</feature>
<sequence length="454" mass="46427">MSDMLSIGASGVRAYQTALATVGENIANVGTVGYARRAVTLNEVAGGSGSVNGYGAGNGVYLSGVNRSTDVYSATALRATTSDLTRTTKGAEWLDRIQNALTGNQLTTRVTSFFGSAQALAAEPDSTALRTGMLSAASSAALAFRTTGQAFDQVDADLQTAGTQAAQTLTSLGNSLTKVNEGLSRSQPGSTAAAQLMDQRDTILSQMSELVDVDVKMDPIGRATVKLGGAEGPAFVQGAMTGTVSYTRNENGTAAFAVTMRNTTTEITPNGGTLAGIADGAQRVSAIRQSLNAVAESFVAAVNDNQRAGADQKGAAGINLFVAGDSATDITISDKFTDGSKIAAATGASGTKPAGGVRDASNLAALEATRNSLRFEASLTTLVTDNATAYKQKNTIADAQAAIRDGAATALSASTGVNLDSEAVDLIRFQQAYAASSRVIQIARETMQSILDIR</sequence>